<proteinExistence type="predicted"/>
<dbReference type="RefSeq" id="XP_021803217.1">
    <property type="nucleotide sequence ID" value="XM_021947525.1"/>
</dbReference>
<dbReference type="AlphaFoldDB" id="A0A6P5RKI8"/>
<dbReference type="Gramene" id="Pav_sc0010692.1_g010.1.br:mrna">
    <property type="protein sequence ID" value="Pav_sc0010692.1_g010.1.br:CDS:1"/>
    <property type="gene ID" value="Pav_sc0010692.1_g010.1.br"/>
</dbReference>
<name>A0A6P5RKI8_PRUAV</name>
<gene>
    <name evidence="2" type="primary">LOC110747331</name>
</gene>
<evidence type="ECO:0000313" key="1">
    <source>
        <dbReference type="Proteomes" id="UP000515124"/>
    </source>
</evidence>
<protein>
    <submittedName>
        <fullName evidence="2">Uncharacterized protein LOC110747331</fullName>
    </submittedName>
</protein>
<organism evidence="1 2">
    <name type="scientific">Prunus avium</name>
    <name type="common">Cherry</name>
    <name type="synonym">Cerasus avium</name>
    <dbReference type="NCBI Taxonomy" id="42229"/>
    <lineage>
        <taxon>Eukaryota</taxon>
        <taxon>Viridiplantae</taxon>
        <taxon>Streptophyta</taxon>
        <taxon>Embryophyta</taxon>
        <taxon>Tracheophyta</taxon>
        <taxon>Spermatophyta</taxon>
        <taxon>Magnoliopsida</taxon>
        <taxon>eudicotyledons</taxon>
        <taxon>Gunneridae</taxon>
        <taxon>Pentapetalae</taxon>
        <taxon>rosids</taxon>
        <taxon>fabids</taxon>
        <taxon>Rosales</taxon>
        <taxon>Rosaceae</taxon>
        <taxon>Amygdaloideae</taxon>
        <taxon>Amygdaleae</taxon>
        <taxon>Prunus</taxon>
    </lineage>
</organism>
<dbReference type="PANTHER" id="PTHR33325">
    <property type="entry name" value="ZINC FINGER, CCHC-TYPE-RELATED"/>
    <property type="match status" value="1"/>
</dbReference>
<dbReference type="GeneID" id="110747331"/>
<dbReference type="Proteomes" id="UP000515124">
    <property type="component" value="Unplaced"/>
</dbReference>
<accession>A0A6P5RKI8</accession>
<dbReference type="PANTHER" id="PTHR33325:SF11">
    <property type="entry name" value="COLD SHOCK DOMAIN-CONTAINING PROTEIN 4-LIKE"/>
    <property type="match status" value="1"/>
</dbReference>
<reference evidence="2" key="1">
    <citation type="submission" date="2025-08" db="UniProtKB">
        <authorList>
            <consortium name="RefSeq"/>
        </authorList>
    </citation>
    <scope>IDENTIFICATION</scope>
</reference>
<sequence length="181" mass="21194">MSNLAKIDFIVLDISGKNYLKWVLDPEIHLHANNLENTIREGNQPSLQDRAKAMIFLPRHLHEGLKIEYLGVKDPAMPWKNLEERYDHQNSIILPKAQYDWMHLCLQDFKFVNEYNSALFKIISQLTLCGDKITDEDILEKTSTTFHASNMLLQQQYRERGFKKYSQLISCILVAEQNNEL</sequence>
<dbReference type="KEGG" id="pavi:110747331"/>
<keyword evidence="1" id="KW-1185">Reference proteome</keyword>
<evidence type="ECO:0000313" key="2">
    <source>
        <dbReference type="RefSeq" id="XP_021803217.1"/>
    </source>
</evidence>